<accession>A0A0W0SML6</accession>
<comment type="caution">
    <text evidence="3">The sequence shown here is derived from an EMBL/GenBank/DDBJ whole genome shotgun (WGS) entry which is preliminary data.</text>
</comment>
<gene>
    <name evidence="3" type="ORF">Lbru_1341</name>
</gene>
<dbReference type="PANTHER" id="PTHR45128:SF1">
    <property type="entry name" value="S-ADENOSYLMETHIONINE-DEPENDENT METHYLTRANSFERASE RV2258C"/>
    <property type="match status" value="1"/>
</dbReference>
<evidence type="ECO:0000313" key="3">
    <source>
        <dbReference type="EMBL" id="KTC84473.1"/>
    </source>
</evidence>
<sequence length="354" mass="39908">MNSINQIKAEQFAENLLSTMNHAALALMISIGHRSKLFDTMSQMSFASSEEIAQKAGLNERYVREWLKALVVGRILEYNESQKTYFLPPEHAAFLTRMASPNNIAVIAQFIPVLANVEELILDSFVNGGGVPYEAYSRFHEVMAEESNQTIYLALLDKILPLVKGLRAQLEQGIKVLDIGCGYGRALTLMAKTFPKSQFFGFDLCEETIINANLMAKENNLTNIQFTQKDLSTWDEVEVYDLITSFDVIHDQAQPEKVLQAVYRALKPQGVFLMQDIKTSSDVEKNMDHPIAPFIYTISCLHCMTVSLSQNGAGLGAAWGEELAEKMLRKAGFTRIEKNYLEHDIMNTYYVVHK</sequence>
<dbReference type="CDD" id="cd02440">
    <property type="entry name" value="AdoMet_MTases"/>
    <property type="match status" value="1"/>
</dbReference>
<dbReference type="InterPro" id="IPR036388">
    <property type="entry name" value="WH-like_DNA-bd_sf"/>
</dbReference>
<dbReference type="InterPro" id="IPR036390">
    <property type="entry name" value="WH_DNA-bd_sf"/>
</dbReference>
<evidence type="ECO:0000259" key="1">
    <source>
        <dbReference type="Pfam" id="PF13847"/>
    </source>
</evidence>
<dbReference type="RefSeq" id="WP_058441424.1">
    <property type="nucleotide sequence ID" value="NZ_CAAAHU010000023.1"/>
</dbReference>
<dbReference type="OrthoDB" id="9801363at2"/>
<evidence type="ECO:0000313" key="4">
    <source>
        <dbReference type="Proteomes" id="UP000054742"/>
    </source>
</evidence>
<proteinExistence type="predicted"/>
<dbReference type="SUPFAM" id="SSF53335">
    <property type="entry name" value="S-adenosyl-L-methionine-dependent methyltransferases"/>
    <property type="match status" value="1"/>
</dbReference>
<dbReference type="Proteomes" id="UP000054742">
    <property type="component" value="Unassembled WGS sequence"/>
</dbReference>
<keyword evidence="4" id="KW-1185">Reference proteome</keyword>
<dbReference type="InterPro" id="IPR053173">
    <property type="entry name" value="SAM-binding_MTase"/>
</dbReference>
<dbReference type="InterPro" id="IPR048711">
    <property type="entry name" value="WHD_Rv2258c"/>
</dbReference>
<dbReference type="PATRIC" id="fig|29422.6.peg.1418"/>
<feature type="domain" description="S-adenosylmethionine-dependent methyltransferase Rv2258c-like winged HTH" evidence="2">
    <location>
        <begin position="23"/>
        <end position="97"/>
    </location>
</feature>
<dbReference type="InterPro" id="IPR025714">
    <property type="entry name" value="Methyltranfer_dom"/>
</dbReference>
<organism evidence="3 4">
    <name type="scientific">Legionella brunensis</name>
    <dbReference type="NCBI Taxonomy" id="29422"/>
    <lineage>
        <taxon>Bacteria</taxon>
        <taxon>Pseudomonadati</taxon>
        <taxon>Pseudomonadota</taxon>
        <taxon>Gammaproteobacteria</taxon>
        <taxon>Legionellales</taxon>
        <taxon>Legionellaceae</taxon>
        <taxon>Legionella</taxon>
    </lineage>
</organism>
<evidence type="ECO:0000259" key="2">
    <source>
        <dbReference type="Pfam" id="PF21320"/>
    </source>
</evidence>
<dbReference type="Gene3D" id="1.10.10.10">
    <property type="entry name" value="Winged helix-like DNA-binding domain superfamily/Winged helix DNA-binding domain"/>
    <property type="match status" value="1"/>
</dbReference>
<dbReference type="InterPro" id="IPR029063">
    <property type="entry name" value="SAM-dependent_MTases_sf"/>
</dbReference>
<dbReference type="STRING" id="29422.Lbru_1341"/>
<dbReference type="Pfam" id="PF21320">
    <property type="entry name" value="WHD_Rv2258c"/>
    <property type="match status" value="1"/>
</dbReference>
<dbReference type="EMBL" id="LNXV01000009">
    <property type="protein sequence ID" value="KTC84473.1"/>
    <property type="molecule type" value="Genomic_DNA"/>
</dbReference>
<feature type="domain" description="Methyltransferase" evidence="1">
    <location>
        <begin position="171"/>
        <end position="287"/>
    </location>
</feature>
<dbReference type="SUPFAM" id="SSF46785">
    <property type="entry name" value="Winged helix' DNA-binding domain"/>
    <property type="match status" value="1"/>
</dbReference>
<dbReference type="PANTHER" id="PTHR45128">
    <property type="entry name" value="METHYLTRANSFERASE TYPE 11"/>
    <property type="match status" value="1"/>
</dbReference>
<reference evidence="3 4" key="1">
    <citation type="submission" date="2015-11" db="EMBL/GenBank/DDBJ databases">
        <title>Genomic analysis of 38 Legionella species identifies large and diverse effector repertoires.</title>
        <authorList>
            <person name="Burstein D."/>
            <person name="Amaro F."/>
            <person name="Zusman T."/>
            <person name="Lifshitz Z."/>
            <person name="Cohen O."/>
            <person name="Gilbert J.A."/>
            <person name="Pupko T."/>
            <person name="Shuman H.A."/>
            <person name="Segal G."/>
        </authorList>
    </citation>
    <scope>NUCLEOTIDE SEQUENCE [LARGE SCALE GENOMIC DNA]</scope>
    <source>
        <strain evidence="3 4">ATCC 43878</strain>
    </source>
</reference>
<dbReference type="Pfam" id="PF13847">
    <property type="entry name" value="Methyltransf_31"/>
    <property type="match status" value="1"/>
</dbReference>
<protein>
    <submittedName>
        <fullName evidence="3">Transcriptional regulator</fullName>
    </submittedName>
</protein>
<dbReference type="Gene3D" id="3.40.50.150">
    <property type="entry name" value="Vaccinia Virus protein VP39"/>
    <property type="match status" value="1"/>
</dbReference>
<name>A0A0W0SML6_9GAMM</name>
<dbReference type="AlphaFoldDB" id="A0A0W0SML6"/>